<evidence type="ECO:0000313" key="3">
    <source>
        <dbReference type="Proteomes" id="UP001479436"/>
    </source>
</evidence>
<feature type="region of interest" description="Disordered" evidence="1">
    <location>
        <begin position="524"/>
        <end position="579"/>
    </location>
</feature>
<protein>
    <submittedName>
        <fullName evidence="2">Uncharacterized protein</fullName>
    </submittedName>
</protein>
<reference evidence="2 3" key="1">
    <citation type="submission" date="2023-04" db="EMBL/GenBank/DDBJ databases">
        <title>Genome of Basidiobolus ranarum AG-B5.</title>
        <authorList>
            <person name="Stajich J.E."/>
            <person name="Carter-House D."/>
            <person name="Gryganskyi A."/>
        </authorList>
    </citation>
    <scope>NUCLEOTIDE SEQUENCE [LARGE SCALE GENOMIC DNA]</scope>
    <source>
        <strain evidence="2 3">AG-B5</strain>
    </source>
</reference>
<gene>
    <name evidence="2" type="ORF">K7432_001229</name>
</gene>
<evidence type="ECO:0000256" key="1">
    <source>
        <dbReference type="SAM" id="MobiDB-lite"/>
    </source>
</evidence>
<dbReference type="Proteomes" id="UP001479436">
    <property type="component" value="Unassembled WGS sequence"/>
</dbReference>
<keyword evidence="3" id="KW-1185">Reference proteome</keyword>
<organism evidence="2 3">
    <name type="scientific">Basidiobolus ranarum</name>
    <dbReference type="NCBI Taxonomy" id="34480"/>
    <lineage>
        <taxon>Eukaryota</taxon>
        <taxon>Fungi</taxon>
        <taxon>Fungi incertae sedis</taxon>
        <taxon>Zoopagomycota</taxon>
        <taxon>Entomophthoromycotina</taxon>
        <taxon>Basidiobolomycetes</taxon>
        <taxon>Basidiobolales</taxon>
        <taxon>Basidiobolaceae</taxon>
        <taxon>Basidiobolus</taxon>
    </lineage>
</organism>
<sequence>MKLFTEKSPRYVDITYTLELSKMHKMLRSYRSKLNAIINHAKSSPSAFAAYISGETSTTYSDMAAYDKKSKRSGYNSYSLNTGGPFETTIIKHEASLVEAYRHLLVKLWPKSTREKPGANFGPPSLGVFASQVLGKHLGKEKCHKRREKYYEMIPGHFRRDVLVAHLVQECKQYVRSYNFYRILVEVYCERKLTLQVIELLDYLTELRPLGLHQEFHFAYTMSVNHGCVNRLIDKLDQTMSIEQYLCSGFTEYVEKISSSHHVIRLLTIAWKSLIQRTKVGRSVAKDALVQMRIQQWTSTIVAKFMSIQDDQDTSHSTQTEHCGTLIAQLTNELTQARIPAFTSCCLALDLVLLNYSFVHSGSQPKLNTKYWVNQIRKLLFGSGRVNLDIIILSYKTHQNLLALGRTCQKFNLHSLAMDIVNCSLSRYDEIRQESDLDTCPTVSQLTEVVRELEKQCVSNQRSFSKTSLEPIERIKNIPNQQSFAYGLSCPRQIAGVSNKDKRKLLSKAESSLNKRLEKSIFGAKRKISNQNHSDEEYSPNILKKSKTKTASRERNPLRNITSKSNVPTRSRRMNAGNGVGKFWVVPPVRISTQDKGRLLNHKHQTENHKLVSNTMVHTSAVNAKRVRPLPSTQIDELCI</sequence>
<evidence type="ECO:0000313" key="2">
    <source>
        <dbReference type="EMBL" id="KAK9768262.1"/>
    </source>
</evidence>
<proteinExistence type="predicted"/>
<name>A0ABR2X3N0_9FUNG</name>
<feature type="compositionally biased region" description="Polar residues" evidence="1">
    <location>
        <begin position="559"/>
        <end position="569"/>
    </location>
</feature>
<accession>A0ABR2X3N0</accession>
<dbReference type="EMBL" id="JASJQH010000026">
    <property type="protein sequence ID" value="KAK9768262.1"/>
    <property type="molecule type" value="Genomic_DNA"/>
</dbReference>
<comment type="caution">
    <text evidence="2">The sequence shown here is derived from an EMBL/GenBank/DDBJ whole genome shotgun (WGS) entry which is preliminary data.</text>
</comment>